<accession>A0A6M9Z0T1</accession>
<name>A0A6M9Z0T1_9CAUD</name>
<evidence type="ECO:0000313" key="2">
    <source>
        <dbReference type="Proteomes" id="UP000509354"/>
    </source>
</evidence>
<protein>
    <submittedName>
        <fullName evidence="1">Uncharacterized protein</fullName>
    </submittedName>
</protein>
<organism evidence="1 2">
    <name type="scientific">Vibrio phage AG74</name>
    <dbReference type="NCBI Taxonomy" id="2736261"/>
    <lineage>
        <taxon>Viruses</taxon>
        <taxon>Duplodnaviria</taxon>
        <taxon>Heunggongvirae</taxon>
        <taxon>Uroviricota</taxon>
        <taxon>Caudoviricetes</taxon>
        <taxon>Demerecviridae</taxon>
        <taxon>Ermolyevavirinae</taxon>
        <taxon>Thalassavirus</taxon>
        <taxon>Thalassavirus AG74</taxon>
    </lineage>
</organism>
<dbReference type="Proteomes" id="UP000509354">
    <property type="component" value="Segment"/>
</dbReference>
<evidence type="ECO:0000313" key="1">
    <source>
        <dbReference type="EMBL" id="QKN85045.1"/>
    </source>
</evidence>
<reference evidence="1 2" key="1">
    <citation type="submission" date="2020-05" db="EMBL/GenBank/DDBJ databases">
        <authorList>
            <person name="Bettwy K."/>
            <person name="Griggs A."/>
            <person name="Broussard G.W."/>
        </authorList>
    </citation>
    <scope>NUCLEOTIDE SEQUENCE [LARGE SCALE GENOMIC DNA]</scope>
</reference>
<dbReference type="EMBL" id="MT460514">
    <property type="protein sequence ID" value="QKN85045.1"/>
    <property type="molecule type" value="Genomic_DNA"/>
</dbReference>
<gene>
    <name evidence="1" type="ORF">AG74_209</name>
</gene>
<keyword evidence="2" id="KW-1185">Reference proteome</keyword>
<sequence>MYNSKLAEHCKHFLKLNENIFVYNARINIMRRKICQYIIRERFLNLVVDFKNRFIV</sequence>
<proteinExistence type="predicted"/>